<dbReference type="AlphaFoldDB" id="A0AAJ4X9U7"/>
<dbReference type="Proteomes" id="UP000215355">
    <property type="component" value="Chromosome 1"/>
</dbReference>
<protein>
    <submittedName>
        <fullName evidence="1">Uncharacterized protein</fullName>
    </submittedName>
</protein>
<organism evidence="1 2">
    <name type="scientific">Sphingobacterium mizutaii</name>
    <dbReference type="NCBI Taxonomy" id="1010"/>
    <lineage>
        <taxon>Bacteria</taxon>
        <taxon>Pseudomonadati</taxon>
        <taxon>Bacteroidota</taxon>
        <taxon>Sphingobacteriia</taxon>
        <taxon>Sphingobacteriales</taxon>
        <taxon>Sphingobacteriaceae</taxon>
        <taxon>Sphingobacterium</taxon>
    </lineage>
</organism>
<evidence type="ECO:0000313" key="2">
    <source>
        <dbReference type="Proteomes" id="UP000215355"/>
    </source>
</evidence>
<dbReference type="EMBL" id="LT906468">
    <property type="protein sequence ID" value="SNV45809.1"/>
    <property type="molecule type" value="Genomic_DNA"/>
</dbReference>
<dbReference type="KEGG" id="smiz:4412673_01140"/>
<sequence length="37" mass="4137">MVKTVDDIEKTIQIVPVKISADKIGCHDKYFAPKTGF</sequence>
<proteinExistence type="predicted"/>
<name>A0AAJ4X9U7_9SPHI</name>
<reference evidence="1 2" key="1">
    <citation type="submission" date="2017-06" db="EMBL/GenBank/DDBJ databases">
        <authorList>
            <consortium name="Pathogen Informatics"/>
        </authorList>
    </citation>
    <scope>NUCLEOTIDE SEQUENCE [LARGE SCALE GENOMIC DNA]</scope>
    <source>
        <strain evidence="1 2">NCTC12149</strain>
    </source>
</reference>
<accession>A0AAJ4X9U7</accession>
<evidence type="ECO:0000313" key="1">
    <source>
        <dbReference type="EMBL" id="SNV45809.1"/>
    </source>
</evidence>
<gene>
    <name evidence="1" type="ORF">SAMEA4412673_01140</name>
</gene>